<evidence type="ECO:0000313" key="8">
    <source>
        <dbReference type="EMBL" id="CAB0000735.1"/>
    </source>
</evidence>
<dbReference type="GO" id="GO:0003743">
    <property type="term" value="F:translation initiation factor activity"/>
    <property type="evidence" value="ECO:0007669"/>
    <property type="project" value="UniProtKB-KW"/>
</dbReference>
<reference evidence="8 9" key="1">
    <citation type="submission" date="2020-02" db="EMBL/GenBank/DDBJ databases">
        <authorList>
            <person name="Ferguson B K."/>
        </authorList>
    </citation>
    <scope>NUCLEOTIDE SEQUENCE [LARGE SCALE GENOMIC DNA]</scope>
</reference>
<dbReference type="SUPFAM" id="SSF55418">
    <property type="entry name" value="eIF4e-like"/>
    <property type="match status" value="1"/>
</dbReference>
<evidence type="ECO:0000256" key="7">
    <source>
        <dbReference type="RuleBase" id="RU004374"/>
    </source>
</evidence>
<sequence>MDVVNYYKHPLDHTWTLWYLDSNRTKNWEECLMEVGSFGTIEDFWCFFNHIKPVSHLKVGCDYSLFKKGIRPMWEDKANKDGGRWVITVDRKTPEATLDNYWLELVMCMIGECFTEHNDNVNGATVNVRGKWNKISLWTRDTCNEHGELIKIGLKLKNVLGLPPSQWCENTQEYRCTPSSTTHLELEDEMGSGFFDRRIGVRFPSIPLTFNTDVETRFSRSPLENPLPCERNRYQQLHYKNGSFFFRIINIPRKSLSSITHVDAGDEEKLIRLSWKMVHQKVYRINKNFSKRAKNQKSTQSCYTILNVKTLYNHSSSSLSPKHPELECLRTSSCIGQTIFFLLFNKQVYDNIYLIFYCILRCVEGFNRFT</sequence>
<accession>A0A6H5GDP4</accession>
<gene>
    <name evidence="8" type="ORF">NTEN_LOCUS6522</name>
</gene>
<evidence type="ECO:0000256" key="2">
    <source>
        <dbReference type="ARBA" id="ARBA00022540"/>
    </source>
</evidence>
<dbReference type="InterPro" id="IPR001040">
    <property type="entry name" value="TIF_eIF_4E"/>
</dbReference>
<dbReference type="InterPro" id="IPR023398">
    <property type="entry name" value="TIF_eIF4e-like"/>
</dbReference>
<evidence type="ECO:0000256" key="5">
    <source>
        <dbReference type="ARBA" id="ARBA00022917"/>
    </source>
</evidence>
<dbReference type="OrthoDB" id="590761at2759"/>
<evidence type="ECO:0000256" key="1">
    <source>
        <dbReference type="ARBA" id="ARBA00009860"/>
    </source>
</evidence>
<name>A0A6H5GDP4_9HEMI</name>
<keyword evidence="2 7" id="KW-0396">Initiation factor</keyword>
<dbReference type="PROSITE" id="PS00813">
    <property type="entry name" value="IF4E"/>
    <property type="match status" value="1"/>
</dbReference>
<dbReference type="GO" id="GO:0006417">
    <property type="term" value="P:regulation of translation"/>
    <property type="evidence" value="ECO:0007669"/>
    <property type="project" value="UniProtKB-KW"/>
</dbReference>
<proteinExistence type="inferred from homology"/>
<evidence type="ECO:0000256" key="6">
    <source>
        <dbReference type="ARBA" id="ARBA00032656"/>
    </source>
</evidence>
<dbReference type="Pfam" id="PF01652">
    <property type="entry name" value="IF4E"/>
    <property type="match status" value="1"/>
</dbReference>
<comment type="similarity">
    <text evidence="1 7">Belongs to the eukaryotic initiation factor 4E family.</text>
</comment>
<dbReference type="GO" id="GO:0000340">
    <property type="term" value="F:RNA 7-methylguanosine cap binding"/>
    <property type="evidence" value="ECO:0007669"/>
    <property type="project" value="UniProtKB-ARBA"/>
</dbReference>
<evidence type="ECO:0000256" key="3">
    <source>
        <dbReference type="ARBA" id="ARBA00022845"/>
    </source>
</evidence>
<dbReference type="PANTHER" id="PTHR11960:SF8">
    <property type="entry name" value="EUKARYOTIC TRANSLATION INITIATION FACTOR 4E1-RELATED"/>
    <property type="match status" value="1"/>
</dbReference>
<dbReference type="PANTHER" id="PTHR11960">
    <property type="entry name" value="EUKARYOTIC TRANSLATION INITIATION FACTOR 4E RELATED"/>
    <property type="match status" value="1"/>
</dbReference>
<dbReference type="Proteomes" id="UP000479000">
    <property type="component" value="Unassembled WGS sequence"/>
</dbReference>
<evidence type="ECO:0000256" key="4">
    <source>
        <dbReference type="ARBA" id="ARBA00022884"/>
    </source>
</evidence>
<keyword evidence="4 7" id="KW-0694">RNA-binding</keyword>
<dbReference type="GO" id="GO:0016281">
    <property type="term" value="C:eukaryotic translation initiation factor 4F complex"/>
    <property type="evidence" value="ECO:0007669"/>
    <property type="project" value="TreeGrafter"/>
</dbReference>
<dbReference type="InterPro" id="IPR019770">
    <property type="entry name" value="TIF_eIF_4E_CS"/>
</dbReference>
<dbReference type="AlphaFoldDB" id="A0A6H5GDP4"/>
<protein>
    <recommendedName>
        <fullName evidence="6">eIF-4F 25 kDa subunit</fullName>
    </recommendedName>
</protein>
<keyword evidence="9" id="KW-1185">Reference proteome</keyword>
<dbReference type="EMBL" id="CADCXU010009844">
    <property type="protein sequence ID" value="CAB0000735.1"/>
    <property type="molecule type" value="Genomic_DNA"/>
</dbReference>
<evidence type="ECO:0000313" key="9">
    <source>
        <dbReference type="Proteomes" id="UP000479000"/>
    </source>
</evidence>
<organism evidence="8 9">
    <name type="scientific">Nesidiocoris tenuis</name>
    <dbReference type="NCBI Taxonomy" id="355587"/>
    <lineage>
        <taxon>Eukaryota</taxon>
        <taxon>Metazoa</taxon>
        <taxon>Ecdysozoa</taxon>
        <taxon>Arthropoda</taxon>
        <taxon>Hexapoda</taxon>
        <taxon>Insecta</taxon>
        <taxon>Pterygota</taxon>
        <taxon>Neoptera</taxon>
        <taxon>Paraneoptera</taxon>
        <taxon>Hemiptera</taxon>
        <taxon>Heteroptera</taxon>
        <taxon>Panheteroptera</taxon>
        <taxon>Cimicomorpha</taxon>
        <taxon>Miridae</taxon>
        <taxon>Dicyphina</taxon>
        <taxon>Nesidiocoris</taxon>
    </lineage>
</organism>
<keyword evidence="3" id="KW-0810">Translation regulation</keyword>
<keyword evidence="5 7" id="KW-0648">Protein biosynthesis</keyword>
<dbReference type="Gene3D" id="3.30.760.10">
    <property type="entry name" value="RNA Cap, Translation Initiation Factor Eif4e"/>
    <property type="match status" value="1"/>
</dbReference>